<accession>A0ABP0DWB2</accession>
<dbReference type="Proteomes" id="UP001642502">
    <property type="component" value="Unassembled WGS sequence"/>
</dbReference>
<dbReference type="Gene3D" id="3.30.200.20">
    <property type="entry name" value="Phosphorylase Kinase, domain 1"/>
    <property type="match status" value="1"/>
</dbReference>
<evidence type="ECO:0000313" key="3">
    <source>
        <dbReference type="Proteomes" id="UP001642502"/>
    </source>
</evidence>
<dbReference type="SUPFAM" id="SSF56112">
    <property type="entry name" value="Protein kinase-like (PK-like)"/>
    <property type="match status" value="1"/>
</dbReference>
<comment type="caution">
    <text evidence="2">The sequence shown here is derived from an EMBL/GenBank/DDBJ whole genome shotgun (WGS) entry which is preliminary data.</text>
</comment>
<dbReference type="PANTHER" id="PTHR47829:SF1">
    <property type="entry name" value="HAD FAMILY PHOSPHATASE"/>
    <property type="match status" value="1"/>
</dbReference>
<protein>
    <recommendedName>
        <fullName evidence="1">Aminoglycoside phosphotransferase domain-containing protein</fullName>
    </recommendedName>
</protein>
<gene>
    <name evidence="2" type="ORF">SEPCBS119000_004520</name>
</gene>
<dbReference type="InterPro" id="IPR041726">
    <property type="entry name" value="ACAD10_11_N"/>
</dbReference>
<name>A0ABP0DWB2_9PEZI</name>
<dbReference type="InterPro" id="IPR002575">
    <property type="entry name" value="Aminoglycoside_PTrfase"/>
</dbReference>
<dbReference type="PANTHER" id="PTHR47829">
    <property type="entry name" value="HYDROLASE, PUTATIVE (AFU_ORTHOLOGUE AFUA_1G12880)-RELATED"/>
    <property type="match status" value="1"/>
</dbReference>
<organism evidence="2 3">
    <name type="scientific">Sporothrix epigloea</name>
    <dbReference type="NCBI Taxonomy" id="1892477"/>
    <lineage>
        <taxon>Eukaryota</taxon>
        <taxon>Fungi</taxon>
        <taxon>Dikarya</taxon>
        <taxon>Ascomycota</taxon>
        <taxon>Pezizomycotina</taxon>
        <taxon>Sordariomycetes</taxon>
        <taxon>Sordariomycetidae</taxon>
        <taxon>Ophiostomatales</taxon>
        <taxon>Ophiostomataceae</taxon>
        <taxon>Sporothrix</taxon>
    </lineage>
</organism>
<feature type="domain" description="Aminoglycoside phosphotransferase" evidence="1">
    <location>
        <begin position="30"/>
        <end position="275"/>
    </location>
</feature>
<dbReference type="Pfam" id="PF01636">
    <property type="entry name" value="APH"/>
    <property type="match status" value="1"/>
</dbReference>
<dbReference type="Gene3D" id="3.90.1200.10">
    <property type="match status" value="1"/>
</dbReference>
<keyword evidence="3" id="KW-1185">Reference proteome</keyword>
<sequence>MAGPVRHPIDGKKLEAYLQQTVPEIELPLEIKQFGFGQSNPTYQLTAPSGARYVVRKKPPGQLVSKTAHKVEREYRILAALGGTPERARQTGVPVPRAYCLCEDPTVIGTPFYVMSFLDGRIIEDPAIPDDAVQHDPAQRRAMWAAAVTSLARLHRVDPAAVGLATFGKPEGFYKRQVDTWKAICAAQASTKDKETGLPVGELPHMDEMMTFFGDAHYQPTDRSTLIHGDYKIDNLVFHKTLPEIIGILDWEMSTRGHPLSDLLNLLTPFQTAHLAGQIHIGNPLFLPGRLPGLPTLDEITAMYAAEAGWTPTASELRWAAAFNIFRLAAICQGIAARAASRQASSEAALSYAKARVPLAQLAWEMMKDARGLQCRKDDAQAKL</sequence>
<evidence type="ECO:0000259" key="1">
    <source>
        <dbReference type="Pfam" id="PF01636"/>
    </source>
</evidence>
<dbReference type="InterPro" id="IPR011009">
    <property type="entry name" value="Kinase-like_dom_sf"/>
</dbReference>
<dbReference type="CDD" id="cd05154">
    <property type="entry name" value="ACAD10_11_N-like"/>
    <property type="match status" value="1"/>
</dbReference>
<evidence type="ECO:0000313" key="2">
    <source>
        <dbReference type="EMBL" id="CAK7271277.1"/>
    </source>
</evidence>
<reference evidence="2 3" key="1">
    <citation type="submission" date="2024-01" db="EMBL/GenBank/DDBJ databases">
        <authorList>
            <person name="Allen C."/>
            <person name="Tagirdzhanova G."/>
        </authorList>
    </citation>
    <scope>NUCLEOTIDE SEQUENCE [LARGE SCALE GENOMIC DNA]</scope>
    <source>
        <strain evidence="2 3">CBS 119000</strain>
    </source>
</reference>
<dbReference type="InterPro" id="IPR052898">
    <property type="entry name" value="ACAD10-like"/>
</dbReference>
<dbReference type="EMBL" id="CAWUON010000070">
    <property type="protein sequence ID" value="CAK7271277.1"/>
    <property type="molecule type" value="Genomic_DNA"/>
</dbReference>
<proteinExistence type="predicted"/>